<reference evidence="2" key="1">
    <citation type="journal article" date="2023" name="G3 (Bethesda)">
        <title>Genome assembly and association tests identify interacting loci associated with vigor, precocity, and sex in interspecific pistachio rootstocks.</title>
        <authorList>
            <person name="Palmer W."/>
            <person name="Jacygrad E."/>
            <person name="Sagayaradj S."/>
            <person name="Cavanaugh K."/>
            <person name="Han R."/>
            <person name="Bertier L."/>
            <person name="Beede B."/>
            <person name="Kafkas S."/>
            <person name="Golino D."/>
            <person name="Preece J."/>
            <person name="Michelmore R."/>
        </authorList>
    </citation>
    <scope>NUCLEOTIDE SEQUENCE [LARGE SCALE GENOMIC DNA]</scope>
</reference>
<dbReference type="Proteomes" id="UP001164250">
    <property type="component" value="Chromosome 12"/>
</dbReference>
<protein>
    <submittedName>
        <fullName evidence="1">Uncharacterized protein</fullName>
    </submittedName>
</protein>
<comment type="caution">
    <text evidence="1">The sequence shown here is derived from an EMBL/GenBank/DDBJ whole genome shotgun (WGS) entry which is preliminary data.</text>
</comment>
<accession>A0ACC1A7J7</accession>
<gene>
    <name evidence="1" type="ORF">Patl1_10368</name>
</gene>
<name>A0ACC1A7J7_9ROSI</name>
<keyword evidence="2" id="KW-1185">Reference proteome</keyword>
<sequence>MACGFVNICRIGILMSHLLLLNSDLSCNYLNGSLPKQWASMQCLNKIRISDNNFVGTIPEFLGGWTSLQRLEMHSSGLEGPIPHSLFGLGNLSDLYVKKMDLGQMETIQGDNTGDMCLHPPGKKKMADSTPGDSNTSSPQTINTINTTPSNTFQPSNFNFTVPTKLDLKNYLSWETQRLTPCFSTTNPDWKGCTPTQHLRCNKILPLSLPKATIQDSFHLNKVLITTIGTKPTEEEAGAGANPKILEIGMVLGPDQPVSCV</sequence>
<evidence type="ECO:0000313" key="1">
    <source>
        <dbReference type="EMBL" id="KAJ0083027.1"/>
    </source>
</evidence>
<dbReference type="EMBL" id="CM047908">
    <property type="protein sequence ID" value="KAJ0083027.1"/>
    <property type="molecule type" value="Genomic_DNA"/>
</dbReference>
<proteinExistence type="predicted"/>
<evidence type="ECO:0000313" key="2">
    <source>
        <dbReference type="Proteomes" id="UP001164250"/>
    </source>
</evidence>
<organism evidence="1 2">
    <name type="scientific">Pistacia atlantica</name>
    <dbReference type="NCBI Taxonomy" id="434234"/>
    <lineage>
        <taxon>Eukaryota</taxon>
        <taxon>Viridiplantae</taxon>
        <taxon>Streptophyta</taxon>
        <taxon>Embryophyta</taxon>
        <taxon>Tracheophyta</taxon>
        <taxon>Spermatophyta</taxon>
        <taxon>Magnoliopsida</taxon>
        <taxon>eudicotyledons</taxon>
        <taxon>Gunneridae</taxon>
        <taxon>Pentapetalae</taxon>
        <taxon>rosids</taxon>
        <taxon>malvids</taxon>
        <taxon>Sapindales</taxon>
        <taxon>Anacardiaceae</taxon>
        <taxon>Pistacia</taxon>
    </lineage>
</organism>